<protein>
    <submittedName>
        <fullName evidence="1">Uncharacterized protein</fullName>
    </submittedName>
</protein>
<dbReference type="AlphaFoldDB" id="A0A0V1Q598"/>
<accession>A0A0V1Q598</accession>
<sequence length="442" mass="51197">MSNYTLSRLPDHILHIFKIYERASNNLLPYKNVRIKNYLQRTTPEYYNFQRNKLLTNSSENGKFNPNDFPPIISTLIKPIFEGPLELGGLENMRTEDIFKQDQTKKDTKETNDNISEFTPIISTASRTTKNFTDYQAQIAGSFAAYFNPYHSVPNVKLIKNSFQWYQRLLNNTPIFFVLRQTNRLFSEASLSQVNKPLNDFRKAISLLQNSFPDGSDKSIRNYHFTDLSTVDIFSLANKSQRYFQSDKDFDKLFETTDWKTQNNVHDKLSEALLANKTVELTDKSFNAVNVSPHEIISQYPLRKVLKELEYASVREVFPYDVKYHDYHLLTIESPIIQEDHSDLLNILDAHKDSFEIISVRLGLNNQIINDFFSHKVHASDSVSSSKSYDELLQIAKSNHDNIGHENEASSIDALMKRLGESGLVRVEEGFTENCIYLFHKQ</sequence>
<dbReference type="RefSeq" id="XP_015469547.1">
    <property type="nucleotide sequence ID" value="XM_015609591.1"/>
</dbReference>
<reference evidence="1 2" key="1">
    <citation type="submission" date="2015-11" db="EMBL/GenBank/DDBJ databases">
        <title>The genome of Debaryomyces fabryi.</title>
        <authorList>
            <person name="Tafer H."/>
            <person name="Lopandic K."/>
        </authorList>
    </citation>
    <scope>NUCLEOTIDE SEQUENCE [LARGE SCALE GENOMIC DNA]</scope>
    <source>
        <strain evidence="1 2">CBS 789</strain>
    </source>
</reference>
<dbReference type="Proteomes" id="UP000054251">
    <property type="component" value="Unassembled WGS sequence"/>
</dbReference>
<dbReference type="GeneID" id="26837770"/>
<comment type="caution">
    <text evidence="1">The sequence shown here is derived from an EMBL/GenBank/DDBJ whole genome shotgun (WGS) entry which is preliminary data.</text>
</comment>
<proteinExistence type="predicted"/>
<organism evidence="1 2">
    <name type="scientific">Debaryomyces fabryi</name>
    <dbReference type="NCBI Taxonomy" id="58627"/>
    <lineage>
        <taxon>Eukaryota</taxon>
        <taxon>Fungi</taxon>
        <taxon>Dikarya</taxon>
        <taxon>Ascomycota</taxon>
        <taxon>Saccharomycotina</taxon>
        <taxon>Pichiomycetes</taxon>
        <taxon>Debaryomycetaceae</taxon>
        <taxon>Debaryomyces</taxon>
    </lineage>
</organism>
<name>A0A0V1Q598_9ASCO</name>
<dbReference type="OrthoDB" id="4013286at2759"/>
<gene>
    <name evidence="1" type="ORF">AC631_00761</name>
</gene>
<evidence type="ECO:0000313" key="2">
    <source>
        <dbReference type="Proteomes" id="UP000054251"/>
    </source>
</evidence>
<evidence type="ECO:0000313" key="1">
    <source>
        <dbReference type="EMBL" id="KSA03445.1"/>
    </source>
</evidence>
<dbReference type="EMBL" id="LMYN01000009">
    <property type="protein sequence ID" value="KSA03445.1"/>
    <property type="molecule type" value="Genomic_DNA"/>
</dbReference>
<keyword evidence="2" id="KW-1185">Reference proteome</keyword>